<dbReference type="Proteomes" id="UP000214688">
    <property type="component" value="Chromosome"/>
</dbReference>
<protein>
    <recommendedName>
        <fullName evidence="1">Calcineurin-like phosphoesterase domain-containing protein</fullName>
    </recommendedName>
</protein>
<dbReference type="KEGG" id="tab:CIG75_11315"/>
<dbReference type="PANTHER" id="PTHR36492">
    <property type="match status" value="1"/>
</dbReference>
<dbReference type="Gene3D" id="3.60.21.10">
    <property type="match status" value="1"/>
</dbReference>
<dbReference type="InterPro" id="IPR022302">
    <property type="entry name" value="Phosphoesterase_putative"/>
</dbReference>
<gene>
    <name evidence="2" type="ORF">CIG75_11315</name>
</gene>
<reference evidence="2 3" key="1">
    <citation type="journal article" date="2015" name="Int. J. Syst. Evol. Microbiol.">
        <title>Tumebacillus algifaecis sp. nov., isolated from decomposing algal scum.</title>
        <authorList>
            <person name="Wu Y.F."/>
            <person name="Zhang B."/>
            <person name="Xing P."/>
            <person name="Wu Q.L."/>
            <person name="Liu S.J."/>
        </authorList>
    </citation>
    <scope>NUCLEOTIDE SEQUENCE [LARGE SCALE GENOMIC DNA]</scope>
    <source>
        <strain evidence="2 3">THMBR28</strain>
    </source>
</reference>
<evidence type="ECO:0000259" key="1">
    <source>
        <dbReference type="Pfam" id="PF00149"/>
    </source>
</evidence>
<accession>A0A223D1Q2</accession>
<sequence>MNEAEWLGGSALKILSFSDLHVDYNSTELNRELTQEIADCIKEHAPDRVIVAGDMAGGAERCIRYIEEIQEKSGVPLSYVPGNHSIWATRDNGDSWKQYNLLRDHESSLIDKPLLLNEEWVLVGDMGWYDYTHGLEHKTRAEIVKDKNMMWKDSVMARWGMEDEELTELILEKLRGQFEQFQDRKVMFVNHFIPYASYVPLSKRPEHPMGKVWNLIRPFMGSTKLGELLDQYAHVEYVIFGHKHWRHGMEVHNGKKIICNPLGYVKEWVTDDFATEIRSAATVIEL</sequence>
<organism evidence="2 3">
    <name type="scientific">Tumebacillus algifaecis</name>
    <dbReference type="NCBI Taxonomy" id="1214604"/>
    <lineage>
        <taxon>Bacteria</taxon>
        <taxon>Bacillati</taxon>
        <taxon>Bacillota</taxon>
        <taxon>Bacilli</taxon>
        <taxon>Bacillales</taxon>
        <taxon>Alicyclobacillaceae</taxon>
        <taxon>Tumebacillus</taxon>
    </lineage>
</organism>
<dbReference type="InterPro" id="IPR004843">
    <property type="entry name" value="Calcineurin-like_PHP"/>
</dbReference>
<proteinExistence type="predicted"/>
<feature type="domain" description="Calcineurin-like phosphoesterase" evidence="1">
    <location>
        <begin position="12"/>
        <end position="245"/>
    </location>
</feature>
<name>A0A223D1Q2_9BACL</name>
<dbReference type="GO" id="GO:0016787">
    <property type="term" value="F:hydrolase activity"/>
    <property type="evidence" value="ECO:0007669"/>
    <property type="project" value="InterPro"/>
</dbReference>
<dbReference type="InterPro" id="IPR052963">
    <property type="entry name" value="Pantetheine_PDE"/>
</dbReference>
<dbReference type="SUPFAM" id="SSF56300">
    <property type="entry name" value="Metallo-dependent phosphatases"/>
    <property type="match status" value="1"/>
</dbReference>
<keyword evidence="3" id="KW-1185">Reference proteome</keyword>
<dbReference type="NCBIfam" id="TIGR03729">
    <property type="entry name" value="acc_ester"/>
    <property type="match status" value="1"/>
</dbReference>
<dbReference type="Pfam" id="PF00149">
    <property type="entry name" value="Metallophos"/>
    <property type="match status" value="1"/>
</dbReference>
<evidence type="ECO:0000313" key="3">
    <source>
        <dbReference type="Proteomes" id="UP000214688"/>
    </source>
</evidence>
<dbReference type="PANTHER" id="PTHR36492:SF2">
    <property type="entry name" value="[ACYL-CARRIER-PROTEIN] PHOSPHODIESTERASE PPTH"/>
    <property type="match status" value="1"/>
</dbReference>
<evidence type="ECO:0000313" key="2">
    <source>
        <dbReference type="EMBL" id="ASS75512.1"/>
    </source>
</evidence>
<dbReference type="AlphaFoldDB" id="A0A223D1Q2"/>
<dbReference type="EMBL" id="CP022657">
    <property type="protein sequence ID" value="ASS75512.1"/>
    <property type="molecule type" value="Genomic_DNA"/>
</dbReference>
<dbReference type="InterPro" id="IPR029052">
    <property type="entry name" value="Metallo-depent_PP-like"/>
</dbReference>